<dbReference type="InterPro" id="IPR050584">
    <property type="entry name" value="Cholesterol_7-desaturase"/>
</dbReference>
<dbReference type="AlphaFoldDB" id="A0A0F6SHY2"/>
<dbReference type="InterPro" id="IPR036922">
    <property type="entry name" value="Rieske_2Fe-2S_sf"/>
</dbReference>
<keyword evidence="2" id="KW-0479">Metal-binding</keyword>
<dbReference type="PANTHER" id="PTHR21266">
    <property type="entry name" value="IRON-SULFUR DOMAIN CONTAINING PROTEIN"/>
    <property type="match status" value="1"/>
</dbReference>
<dbReference type="SUPFAM" id="SSF55961">
    <property type="entry name" value="Bet v1-like"/>
    <property type="match status" value="1"/>
</dbReference>
<keyword evidence="7" id="KW-0808">Transferase</keyword>
<proteinExistence type="predicted"/>
<dbReference type="GO" id="GO:0032259">
    <property type="term" value="P:methylation"/>
    <property type="evidence" value="ECO:0007669"/>
    <property type="project" value="UniProtKB-KW"/>
</dbReference>
<reference evidence="7 8" key="1">
    <citation type="submission" date="2015-03" db="EMBL/GenBank/DDBJ databases">
        <title>Genome assembly of Sandaracinus amylolyticus DSM 53668.</title>
        <authorList>
            <person name="Sharma G."/>
            <person name="Subramanian S."/>
        </authorList>
    </citation>
    <scope>NUCLEOTIDE SEQUENCE [LARGE SCALE GENOMIC DNA]</scope>
    <source>
        <strain evidence="7 8">DSM 53668</strain>
    </source>
</reference>
<evidence type="ECO:0000313" key="8">
    <source>
        <dbReference type="Proteomes" id="UP000034883"/>
    </source>
</evidence>
<evidence type="ECO:0000256" key="3">
    <source>
        <dbReference type="ARBA" id="ARBA00023002"/>
    </source>
</evidence>
<gene>
    <name evidence="7" type="ORF">DB32_008388</name>
</gene>
<name>A0A0F6SHY2_9BACT</name>
<dbReference type="KEGG" id="samy:DB32_008388"/>
<dbReference type="GO" id="GO:0008168">
    <property type="term" value="F:methyltransferase activity"/>
    <property type="evidence" value="ECO:0007669"/>
    <property type="project" value="UniProtKB-KW"/>
</dbReference>
<dbReference type="GO" id="GO:0005506">
    <property type="term" value="F:iron ion binding"/>
    <property type="evidence" value="ECO:0007669"/>
    <property type="project" value="InterPro"/>
</dbReference>
<evidence type="ECO:0000256" key="1">
    <source>
        <dbReference type="ARBA" id="ARBA00022714"/>
    </source>
</evidence>
<keyword evidence="4" id="KW-0408">Iron</keyword>
<dbReference type="RefSeq" id="WP_053238123.1">
    <property type="nucleotide sequence ID" value="NZ_CP011125.1"/>
</dbReference>
<evidence type="ECO:0000256" key="5">
    <source>
        <dbReference type="ARBA" id="ARBA00023014"/>
    </source>
</evidence>
<dbReference type="PANTHER" id="PTHR21266:SF59">
    <property type="entry name" value="BLR4922 PROTEIN"/>
    <property type="match status" value="1"/>
</dbReference>
<dbReference type="InterPro" id="IPR017941">
    <property type="entry name" value="Rieske_2Fe-2S"/>
</dbReference>
<evidence type="ECO:0000259" key="6">
    <source>
        <dbReference type="PROSITE" id="PS51296"/>
    </source>
</evidence>
<protein>
    <submittedName>
        <fullName evidence="7">Vanillate O-demethylase oxygenase subunit</fullName>
    </submittedName>
</protein>
<keyword evidence="3" id="KW-0560">Oxidoreductase</keyword>
<dbReference type="EMBL" id="CP011125">
    <property type="protein sequence ID" value="AKF11239.1"/>
    <property type="molecule type" value="Genomic_DNA"/>
</dbReference>
<evidence type="ECO:0000256" key="2">
    <source>
        <dbReference type="ARBA" id="ARBA00022723"/>
    </source>
</evidence>
<dbReference type="Gene3D" id="3.90.380.10">
    <property type="entry name" value="Naphthalene 1,2-dioxygenase Alpha Subunit, Chain A, domain 1"/>
    <property type="match status" value="1"/>
</dbReference>
<dbReference type="Proteomes" id="UP000034883">
    <property type="component" value="Chromosome"/>
</dbReference>
<keyword evidence="1" id="KW-0001">2Fe-2S</keyword>
<keyword evidence="5" id="KW-0411">Iron-sulfur</keyword>
<sequence>MDEIEGWWVIAESRDVGRAPRSVTRLGERIVLWRDERGVLHAHDARCPHRGVDLGEGRVVRGELECAYHGLRFDTSGRCVAMPCEGADARVPPRMQIAPRVVREERGLVWMWRGPTRDAPLPWPDAMPSHDRRAWTRTMTWDVPLSRVMEAMLDVHHFPFAHRRFSSGVGPRLDPWRVREEDGVVRAEGTMREERASRGWDVALEARLPGIVFLSFAPWLGGFVACTPIDAARTWIVVRFFVDVPLIGALLARFALWTELTLVQPDDERMQLRTLRARNDLSECTLVRADAAIVAWDRLAAKARQRATSARSSSSATRA</sequence>
<feature type="domain" description="Rieske" evidence="6">
    <location>
        <begin position="7"/>
        <end position="111"/>
    </location>
</feature>
<dbReference type="GO" id="GO:0016491">
    <property type="term" value="F:oxidoreductase activity"/>
    <property type="evidence" value="ECO:0007669"/>
    <property type="project" value="UniProtKB-KW"/>
</dbReference>
<dbReference type="OrthoDB" id="9790995at2"/>
<organism evidence="7 8">
    <name type="scientific">Sandaracinus amylolyticus</name>
    <dbReference type="NCBI Taxonomy" id="927083"/>
    <lineage>
        <taxon>Bacteria</taxon>
        <taxon>Pseudomonadati</taxon>
        <taxon>Myxococcota</taxon>
        <taxon>Polyangia</taxon>
        <taxon>Polyangiales</taxon>
        <taxon>Sandaracinaceae</taxon>
        <taxon>Sandaracinus</taxon>
    </lineage>
</organism>
<dbReference type="PROSITE" id="PS51296">
    <property type="entry name" value="RIESKE"/>
    <property type="match status" value="1"/>
</dbReference>
<keyword evidence="7" id="KW-0489">Methyltransferase</keyword>
<dbReference type="Gene3D" id="2.102.10.10">
    <property type="entry name" value="Rieske [2Fe-2S] iron-sulphur domain"/>
    <property type="match status" value="1"/>
</dbReference>
<dbReference type="STRING" id="927083.DB32_008388"/>
<dbReference type="Pfam" id="PF00355">
    <property type="entry name" value="Rieske"/>
    <property type="match status" value="1"/>
</dbReference>
<dbReference type="PROSITE" id="PS00570">
    <property type="entry name" value="RING_HYDROXYL_ALPHA"/>
    <property type="match status" value="1"/>
</dbReference>
<dbReference type="SUPFAM" id="SSF50022">
    <property type="entry name" value="ISP domain"/>
    <property type="match status" value="1"/>
</dbReference>
<accession>A0A0F6SHY2</accession>
<dbReference type="GO" id="GO:0051537">
    <property type="term" value="F:2 iron, 2 sulfur cluster binding"/>
    <property type="evidence" value="ECO:0007669"/>
    <property type="project" value="UniProtKB-KW"/>
</dbReference>
<evidence type="ECO:0000313" key="7">
    <source>
        <dbReference type="EMBL" id="AKF11239.1"/>
    </source>
</evidence>
<keyword evidence="8" id="KW-1185">Reference proteome</keyword>
<dbReference type="InterPro" id="IPR015881">
    <property type="entry name" value="ARHD_Rieske_2Fe_2S"/>
</dbReference>
<evidence type="ECO:0000256" key="4">
    <source>
        <dbReference type="ARBA" id="ARBA00023004"/>
    </source>
</evidence>